<keyword evidence="1" id="KW-1133">Transmembrane helix</keyword>
<keyword evidence="3" id="KW-1185">Reference proteome</keyword>
<sequence length="690" mass="81392">MSDIAETASWLQIRNILTSHFRNSTIEFLWEENTSIATSTFEHCIILQCILLIFNSWWIEKKTFDLAFQKNQNRLEKRTWSYLRHKNALIVTQQKFSHQNLLLISDTTFPAKQGRNREIETEVSLFDFDTKSMPILIPTVIVFTCPHQIELTKYNAKDWFVELAVTSSILIFANSLDNFVYIGSFVNAMSNYKKDKERRFWMVKISLTKISSLSGLSYTQLFAFWIQLHAKFHYEWKESTANQCLSLSSYKNPLAFHGDQSCETYKTYVDLTNCTDFKTCYKFFSGRLKLRNMEKVYYLEKVFPFGHDQIDFLFQVLFPKVHLFDVNLSAFLSPMTMDVWVCTFLTIFTISIWLVWREGELLRQVLYWQYTVLLEQDEEYRLRKGGFWAKAIVIGWILSAILLRNFYNTSLYSMIAAEPEPNDYPHTLQEILDDKNFEILVPNDVYYEIWSLMLNVQVLENTGKKLDIQLHVAKLYANITLKACTFNGDNIETLQNISKGNYGRTYCNTYNGSKKSQLLGADFRNRRTQTVERKYDRFGIVCMRNCHTNWNIPLLNQAWMHRMVPKQMPFLNKVKVWVQNYAQFATHSFHKFLGRFVQSGLYERSIEGFRMLETLRNWQSINMRLSDRGMNNGSLFSYLLMMERKRVYDDEEKPTKLSSLRGTIILTWVMLSVALAILIFEVAKPRINEI</sequence>
<evidence type="ECO:0000256" key="1">
    <source>
        <dbReference type="SAM" id="Phobius"/>
    </source>
</evidence>
<dbReference type="Proteomes" id="UP001642540">
    <property type="component" value="Unassembled WGS sequence"/>
</dbReference>
<name>A0ABP1RGR4_9HEXA</name>
<feature type="transmembrane region" description="Helical" evidence="1">
    <location>
        <begin position="387"/>
        <end position="407"/>
    </location>
</feature>
<feature type="transmembrane region" description="Helical" evidence="1">
    <location>
        <begin position="665"/>
        <end position="683"/>
    </location>
</feature>
<keyword evidence="1" id="KW-0812">Transmembrane</keyword>
<evidence type="ECO:0000313" key="3">
    <source>
        <dbReference type="Proteomes" id="UP001642540"/>
    </source>
</evidence>
<organism evidence="2 3">
    <name type="scientific">Orchesella dallaii</name>
    <dbReference type="NCBI Taxonomy" id="48710"/>
    <lineage>
        <taxon>Eukaryota</taxon>
        <taxon>Metazoa</taxon>
        <taxon>Ecdysozoa</taxon>
        <taxon>Arthropoda</taxon>
        <taxon>Hexapoda</taxon>
        <taxon>Collembola</taxon>
        <taxon>Entomobryomorpha</taxon>
        <taxon>Entomobryoidea</taxon>
        <taxon>Orchesellidae</taxon>
        <taxon>Orchesellinae</taxon>
        <taxon>Orchesella</taxon>
    </lineage>
</organism>
<dbReference type="EMBL" id="CAXLJM020000072">
    <property type="protein sequence ID" value="CAL8127814.1"/>
    <property type="molecule type" value="Genomic_DNA"/>
</dbReference>
<evidence type="ECO:0000313" key="2">
    <source>
        <dbReference type="EMBL" id="CAL8127814.1"/>
    </source>
</evidence>
<keyword evidence="1" id="KW-0472">Membrane</keyword>
<comment type="caution">
    <text evidence="2">The sequence shown here is derived from an EMBL/GenBank/DDBJ whole genome shotgun (WGS) entry which is preliminary data.</text>
</comment>
<gene>
    <name evidence="2" type="ORF">ODALV1_LOCUS21977</name>
</gene>
<feature type="transmembrane region" description="Helical" evidence="1">
    <location>
        <begin position="337"/>
        <end position="356"/>
    </location>
</feature>
<accession>A0ABP1RGR4</accession>
<protein>
    <submittedName>
        <fullName evidence="2">Uncharacterized protein</fullName>
    </submittedName>
</protein>
<reference evidence="2 3" key="1">
    <citation type="submission" date="2024-08" db="EMBL/GenBank/DDBJ databases">
        <authorList>
            <person name="Cucini C."/>
            <person name="Frati F."/>
        </authorList>
    </citation>
    <scope>NUCLEOTIDE SEQUENCE [LARGE SCALE GENOMIC DNA]</scope>
</reference>
<proteinExistence type="predicted"/>